<organism evidence="7 8">
    <name type="scientific">Psilocybe cf. subviscida</name>
    <dbReference type="NCBI Taxonomy" id="2480587"/>
    <lineage>
        <taxon>Eukaryota</taxon>
        <taxon>Fungi</taxon>
        <taxon>Dikarya</taxon>
        <taxon>Basidiomycota</taxon>
        <taxon>Agaricomycotina</taxon>
        <taxon>Agaricomycetes</taxon>
        <taxon>Agaricomycetidae</taxon>
        <taxon>Agaricales</taxon>
        <taxon>Agaricineae</taxon>
        <taxon>Strophariaceae</taxon>
        <taxon>Psilocybe</taxon>
    </lineage>
</organism>
<dbReference type="OrthoDB" id="409173at2759"/>
<feature type="transmembrane region" description="Helical" evidence="6">
    <location>
        <begin position="154"/>
        <end position="174"/>
    </location>
</feature>
<keyword evidence="3 6" id="KW-1133">Transmembrane helix</keyword>
<dbReference type="GO" id="GO:0015086">
    <property type="term" value="F:cadmium ion transmembrane transporter activity"/>
    <property type="evidence" value="ECO:0007669"/>
    <property type="project" value="TreeGrafter"/>
</dbReference>
<feature type="transmembrane region" description="Helical" evidence="6">
    <location>
        <begin position="605"/>
        <end position="627"/>
    </location>
</feature>
<evidence type="ECO:0000313" key="8">
    <source>
        <dbReference type="Proteomes" id="UP000567179"/>
    </source>
</evidence>
<dbReference type="PANTHER" id="PTHR11706">
    <property type="entry name" value="SOLUTE CARRIER PROTEIN FAMILY 11 MEMBER"/>
    <property type="match status" value="1"/>
</dbReference>
<evidence type="ECO:0000256" key="2">
    <source>
        <dbReference type="ARBA" id="ARBA00022692"/>
    </source>
</evidence>
<dbReference type="NCBIfam" id="NF037982">
    <property type="entry name" value="Nramp_1"/>
    <property type="match status" value="1"/>
</dbReference>
<reference evidence="7 8" key="1">
    <citation type="journal article" date="2020" name="ISME J.">
        <title>Uncovering the hidden diversity of litter-decomposition mechanisms in mushroom-forming fungi.</title>
        <authorList>
            <person name="Floudas D."/>
            <person name="Bentzer J."/>
            <person name="Ahren D."/>
            <person name="Johansson T."/>
            <person name="Persson P."/>
            <person name="Tunlid A."/>
        </authorList>
    </citation>
    <scope>NUCLEOTIDE SEQUENCE [LARGE SCALE GENOMIC DNA]</scope>
    <source>
        <strain evidence="7 8">CBS 101986</strain>
    </source>
</reference>
<feature type="transmembrane region" description="Helical" evidence="6">
    <location>
        <begin position="390"/>
        <end position="412"/>
    </location>
</feature>
<evidence type="ECO:0000256" key="1">
    <source>
        <dbReference type="ARBA" id="ARBA00004141"/>
    </source>
</evidence>
<evidence type="ECO:0000256" key="6">
    <source>
        <dbReference type="SAM" id="Phobius"/>
    </source>
</evidence>
<dbReference type="PRINTS" id="PR00447">
    <property type="entry name" value="NATRESASSCMP"/>
</dbReference>
<accession>A0A8H5ETM6</accession>
<feature type="transmembrane region" description="Helical" evidence="6">
    <location>
        <begin position="64"/>
        <end position="83"/>
    </location>
</feature>
<evidence type="ECO:0008006" key="9">
    <source>
        <dbReference type="Google" id="ProtNLM"/>
    </source>
</evidence>
<protein>
    <recommendedName>
        <fullName evidence="9">Natural resistance-associated macrophage protein</fullName>
    </recommendedName>
</protein>
<dbReference type="GO" id="GO:0005886">
    <property type="term" value="C:plasma membrane"/>
    <property type="evidence" value="ECO:0007669"/>
    <property type="project" value="TreeGrafter"/>
</dbReference>
<comment type="caution">
    <text evidence="7">The sequence shown here is derived from an EMBL/GenBank/DDBJ whole genome shotgun (WGS) entry which is preliminary data.</text>
</comment>
<keyword evidence="4 6" id="KW-0472">Membrane</keyword>
<name>A0A8H5ETM6_9AGAR</name>
<dbReference type="InterPro" id="IPR001046">
    <property type="entry name" value="NRAMP_fam"/>
</dbReference>
<keyword evidence="8" id="KW-1185">Reference proteome</keyword>
<evidence type="ECO:0000313" key="7">
    <source>
        <dbReference type="EMBL" id="KAF5312070.1"/>
    </source>
</evidence>
<dbReference type="NCBIfam" id="TIGR01197">
    <property type="entry name" value="nramp"/>
    <property type="match status" value="1"/>
</dbReference>
<feature type="transmembrane region" description="Helical" evidence="6">
    <location>
        <begin position="339"/>
        <end position="363"/>
    </location>
</feature>
<dbReference type="PANTHER" id="PTHR11706:SF101">
    <property type="entry name" value="MANGANESE TRANSPORTER SMF1"/>
    <property type="match status" value="1"/>
</dbReference>
<gene>
    <name evidence="7" type="ORF">D9619_003401</name>
</gene>
<evidence type="ECO:0000256" key="4">
    <source>
        <dbReference type="ARBA" id="ARBA00023136"/>
    </source>
</evidence>
<feature type="transmembrane region" description="Helical" evidence="6">
    <location>
        <begin position="115"/>
        <end position="134"/>
    </location>
</feature>
<evidence type="ECO:0000256" key="3">
    <source>
        <dbReference type="ARBA" id="ARBA00022989"/>
    </source>
</evidence>
<proteinExistence type="predicted"/>
<feature type="compositionally biased region" description="Low complexity" evidence="5">
    <location>
        <begin position="275"/>
        <end position="287"/>
    </location>
</feature>
<comment type="subcellular location">
    <subcellularLocation>
        <location evidence="1">Membrane</location>
        <topology evidence="1">Multi-pass membrane protein</topology>
    </subcellularLocation>
</comment>
<keyword evidence="2 6" id="KW-0812">Transmembrane</keyword>
<feature type="region of interest" description="Disordered" evidence="5">
    <location>
        <begin position="521"/>
        <end position="558"/>
    </location>
</feature>
<feature type="transmembrane region" description="Helical" evidence="6">
    <location>
        <begin position="456"/>
        <end position="479"/>
    </location>
</feature>
<sequence>MSPSSSAQDGSPQTYSSRIGQKAAKSWRTVAHHVKKHVGVGIICSVAYFDPGNWSVDLQAGASFGYRPMLFVILMAGIGAIVLQTLSAKLGCVTGLDLATHCRLLLHDHPRHPKLVRRCVLYPLYVFAEIAIISTDLAELLGSAIGLCLLFPKLPLWAGVVLTAADVLIFLMFSDPSRGHGRPVKVFEYTVIGLVFAVFSCFIALLVKAKPHWPAVFLGFLPDKRLFQSEPDAVYAAVGILGATVMPHALFLGSSLATQNRISNAPPPPKSENDTLPSPSSTPTSRTSRLRQFFISLFRISRADRATSTDKDYRTKHGERENNSITFIQQHLSHGIADVVTSLLALAVPINSAILILAGAVFFKPGASSEPTVGLFEAYDQIKHSLGQGAAVVFALALVCAGQTSSITVTLAGQIVSEGFIEWKVSPFLRRLITRCISLVPSVIVAASVGRGGITTLLVASQVVLSVVLPFVAFPLIYLTSSEKVMRVRAPPTCDNACRDDIEDMDTAVKPSGDAIAVPCNCSSTSGTRDGDGDGDSNANHDDRDGAQPTEDDPTNISDAGFDVVVFEDDQSEGAGEQSPRCVQVVPSPPAASWLDYSNGRLVNLVAYIVWSVVLVANVYAIIMLILRANEAS</sequence>
<feature type="region of interest" description="Disordered" evidence="5">
    <location>
        <begin position="262"/>
        <end position="287"/>
    </location>
</feature>
<dbReference type="GO" id="GO:0034755">
    <property type="term" value="P:iron ion transmembrane transport"/>
    <property type="evidence" value="ECO:0007669"/>
    <property type="project" value="TreeGrafter"/>
</dbReference>
<feature type="transmembrane region" description="Helical" evidence="6">
    <location>
        <begin position="233"/>
        <end position="253"/>
    </location>
</feature>
<feature type="transmembrane region" description="Helical" evidence="6">
    <location>
        <begin position="186"/>
        <end position="207"/>
    </location>
</feature>
<feature type="transmembrane region" description="Helical" evidence="6">
    <location>
        <begin position="432"/>
        <end position="450"/>
    </location>
</feature>
<dbReference type="GO" id="GO:0005384">
    <property type="term" value="F:manganese ion transmembrane transporter activity"/>
    <property type="evidence" value="ECO:0007669"/>
    <property type="project" value="TreeGrafter"/>
</dbReference>
<dbReference type="GO" id="GO:0030026">
    <property type="term" value="P:intracellular manganese ion homeostasis"/>
    <property type="evidence" value="ECO:0007669"/>
    <property type="project" value="TreeGrafter"/>
</dbReference>
<dbReference type="Pfam" id="PF01566">
    <property type="entry name" value="Nramp"/>
    <property type="match status" value="2"/>
</dbReference>
<dbReference type="Proteomes" id="UP000567179">
    <property type="component" value="Unassembled WGS sequence"/>
</dbReference>
<evidence type="ECO:0000256" key="5">
    <source>
        <dbReference type="SAM" id="MobiDB-lite"/>
    </source>
</evidence>
<dbReference type="EMBL" id="JAACJJ010000056">
    <property type="protein sequence ID" value="KAF5312070.1"/>
    <property type="molecule type" value="Genomic_DNA"/>
</dbReference>
<dbReference type="AlphaFoldDB" id="A0A8H5ETM6"/>